<reference evidence="1 2" key="1">
    <citation type="submission" date="2016-01" db="EMBL/GenBank/DDBJ databases">
        <title>Genome Sequences of Twelve Sporeforming Bacillus Species Isolated from Foods.</title>
        <authorList>
            <person name="Berendsen E.M."/>
            <person name="Wells-Bennik M.H."/>
            <person name="Krawcyk A.O."/>
            <person name="De Jong A."/>
            <person name="Holsappel S."/>
            <person name="Eijlander R.T."/>
            <person name="Kuipers O.P."/>
        </authorList>
    </citation>
    <scope>NUCLEOTIDE SEQUENCE [LARGE SCALE GENOMIC DNA]</scope>
    <source>
        <strain evidence="1 2">B4102</strain>
    </source>
</reference>
<accession>A0A150LHA2</accession>
<keyword evidence="2" id="KW-1185">Reference proteome</keyword>
<gene>
    <name evidence="1" type="ORF">B4102_1815</name>
</gene>
<proteinExistence type="predicted"/>
<comment type="caution">
    <text evidence="1">The sequence shown here is derived from an EMBL/GenBank/DDBJ whole genome shotgun (WGS) entry which is preliminary data.</text>
</comment>
<dbReference type="EMBL" id="LQYN01000007">
    <property type="protein sequence ID" value="KYD11389.1"/>
    <property type="molecule type" value="Genomic_DNA"/>
</dbReference>
<dbReference type="Proteomes" id="UP000075666">
    <property type="component" value="Unassembled WGS sequence"/>
</dbReference>
<protein>
    <submittedName>
        <fullName evidence="1">Uncharacterized protein</fullName>
    </submittedName>
</protein>
<evidence type="ECO:0000313" key="2">
    <source>
        <dbReference type="Proteomes" id="UP000075666"/>
    </source>
</evidence>
<sequence length="38" mass="4460">MPIHFTSIHPKKYKRSTSVYAFSKTIQKDKPDILARIL</sequence>
<dbReference type="AlphaFoldDB" id="A0A150LHA2"/>
<dbReference type="PATRIC" id="fig|46224.3.peg.4121"/>
<evidence type="ECO:0000313" key="1">
    <source>
        <dbReference type="EMBL" id="KYD11389.1"/>
    </source>
</evidence>
<name>A0A150LHA2_9BACI</name>
<organism evidence="1 2">
    <name type="scientific">Heyndrickxia sporothermodurans</name>
    <dbReference type="NCBI Taxonomy" id="46224"/>
    <lineage>
        <taxon>Bacteria</taxon>
        <taxon>Bacillati</taxon>
        <taxon>Bacillota</taxon>
        <taxon>Bacilli</taxon>
        <taxon>Bacillales</taxon>
        <taxon>Bacillaceae</taxon>
        <taxon>Heyndrickxia</taxon>
    </lineage>
</organism>